<dbReference type="InterPro" id="IPR027434">
    <property type="entry name" value="Homing_endonucl"/>
</dbReference>
<dbReference type="AlphaFoldDB" id="A0A0F9SZY8"/>
<dbReference type="SUPFAM" id="SSF55608">
    <property type="entry name" value="Homing endonucleases"/>
    <property type="match status" value="1"/>
</dbReference>
<comment type="caution">
    <text evidence="1">The sequence shown here is derived from an EMBL/GenBank/DDBJ whole genome shotgun (WGS) entry which is preliminary data.</text>
</comment>
<dbReference type="EMBL" id="LAZR01000325">
    <property type="protein sequence ID" value="KKN74505.1"/>
    <property type="molecule type" value="Genomic_DNA"/>
</dbReference>
<dbReference type="Gene3D" id="3.10.28.10">
    <property type="entry name" value="Homing endonucleases"/>
    <property type="match status" value="1"/>
</dbReference>
<gene>
    <name evidence="1" type="ORF">LCGC14_0390220</name>
</gene>
<protein>
    <recommendedName>
        <fullName evidence="2">Homing endonuclease LAGLIDADG domain-containing protein</fullName>
    </recommendedName>
</protein>
<accession>A0A0F9SZY8</accession>
<proteinExistence type="predicted"/>
<name>A0A0F9SZY8_9ZZZZ</name>
<evidence type="ECO:0000313" key="1">
    <source>
        <dbReference type="EMBL" id="KKN74505.1"/>
    </source>
</evidence>
<dbReference type="Gene3D" id="1.10.10.60">
    <property type="entry name" value="Homeodomain-like"/>
    <property type="match status" value="1"/>
</dbReference>
<organism evidence="1">
    <name type="scientific">marine sediment metagenome</name>
    <dbReference type="NCBI Taxonomy" id="412755"/>
    <lineage>
        <taxon>unclassified sequences</taxon>
        <taxon>metagenomes</taxon>
        <taxon>ecological metagenomes</taxon>
    </lineage>
</organism>
<reference evidence="1" key="1">
    <citation type="journal article" date="2015" name="Nature">
        <title>Complex archaea that bridge the gap between prokaryotes and eukaryotes.</title>
        <authorList>
            <person name="Spang A."/>
            <person name="Saw J.H."/>
            <person name="Jorgensen S.L."/>
            <person name="Zaremba-Niedzwiedzka K."/>
            <person name="Martijn J."/>
            <person name="Lind A.E."/>
            <person name="van Eijk R."/>
            <person name="Schleper C."/>
            <person name="Guy L."/>
            <person name="Ettema T.J."/>
        </authorList>
    </citation>
    <scope>NUCLEOTIDE SEQUENCE</scope>
</reference>
<sequence length="183" mass="21525">MPKISDESKNNIIDLYNSHNKNLAQISRKLNISRPTVRKILRQAGVRKIYKEDIDKSHTINTDFFNNIDSEEKAYFLGLMYADGNVYIKSKTRNYYSISLCLQERDKKIVEIFKNYIAPNHKLYIVNKPYPQQNQYKLLFSSKIISEQLIKLGCIPAKSLKLEFPNFIKGELPSDRRNCAWIW</sequence>
<evidence type="ECO:0008006" key="2">
    <source>
        <dbReference type="Google" id="ProtNLM"/>
    </source>
</evidence>